<sequence length="115" mass="12772">MLEAAAPTSFAVATAPTATATGATVNGKNVFRALHGSNLCVTFLRKLKQGNKREKEREKGTKNKEENAPLSELVVPVDRNEKGVVVAVVVVEENTKIKQKKKKNRREKMEREREV</sequence>
<organism evidence="2 3">
    <name type="scientific">Vespula squamosa</name>
    <name type="common">Southern yellow jacket</name>
    <name type="synonym">Wasp</name>
    <dbReference type="NCBI Taxonomy" id="30214"/>
    <lineage>
        <taxon>Eukaryota</taxon>
        <taxon>Metazoa</taxon>
        <taxon>Ecdysozoa</taxon>
        <taxon>Arthropoda</taxon>
        <taxon>Hexapoda</taxon>
        <taxon>Insecta</taxon>
        <taxon>Pterygota</taxon>
        <taxon>Neoptera</taxon>
        <taxon>Endopterygota</taxon>
        <taxon>Hymenoptera</taxon>
        <taxon>Apocrita</taxon>
        <taxon>Aculeata</taxon>
        <taxon>Vespoidea</taxon>
        <taxon>Vespidae</taxon>
        <taxon>Vespinae</taxon>
        <taxon>Vespula</taxon>
    </lineage>
</organism>
<gene>
    <name evidence="2" type="ORF">V1478_017014</name>
</gene>
<feature type="compositionally biased region" description="Basic and acidic residues" evidence="1">
    <location>
        <begin position="51"/>
        <end position="67"/>
    </location>
</feature>
<evidence type="ECO:0000313" key="2">
    <source>
        <dbReference type="EMBL" id="KAL2713316.1"/>
    </source>
</evidence>
<protein>
    <submittedName>
        <fullName evidence="2">Uncharacterized protein</fullName>
    </submittedName>
</protein>
<dbReference type="EMBL" id="JAUDFV010000158">
    <property type="protein sequence ID" value="KAL2713316.1"/>
    <property type="molecule type" value="Genomic_DNA"/>
</dbReference>
<evidence type="ECO:0000256" key="1">
    <source>
        <dbReference type="SAM" id="MobiDB-lite"/>
    </source>
</evidence>
<dbReference type="Proteomes" id="UP001607302">
    <property type="component" value="Unassembled WGS sequence"/>
</dbReference>
<feature type="compositionally biased region" description="Basic residues" evidence="1">
    <location>
        <begin position="97"/>
        <end position="106"/>
    </location>
</feature>
<proteinExistence type="predicted"/>
<reference evidence="2 3" key="1">
    <citation type="journal article" date="2024" name="Ann. Entomol. Soc. Am.">
        <title>Genomic analyses of the southern and eastern yellowjacket wasps (Hymenoptera: Vespidae) reveal evolutionary signatures of social life.</title>
        <authorList>
            <person name="Catto M.A."/>
            <person name="Caine P.B."/>
            <person name="Orr S.E."/>
            <person name="Hunt B.G."/>
            <person name="Goodisman M.A.D."/>
        </authorList>
    </citation>
    <scope>NUCLEOTIDE SEQUENCE [LARGE SCALE GENOMIC DNA]</scope>
    <source>
        <strain evidence="2">233</strain>
        <tissue evidence="2">Head and thorax</tissue>
    </source>
</reference>
<feature type="region of interest" description="Disordered" evidence="1">
    <location>
        <begin position="96"/>
        <end position="115"/>
    </location>
</feature>
<comment type="caution">
    <text evidence="2">The sequence shown here is derived from an EMBL/GenBank/DDBJ whole genome shotgun (WGS) entry which is preliminary data.</text>
</comment>
<feature type="region of interest" description="Disordered" evidence="1">
    <location>
        <begin position="47"/>
        <end position="72"/>
    </location>
</feature>
<name>A0ABD1ZYR9_VESSQ</name>
<keyword evidence="3" id="KW-1185">Reference proteome</keyword>
<accession>A0ABD1ZYR9</accession>
<dbReference type="AlphaFoldDB" id="A0ABD1ZYR9"/>
<evidence type="ECO:0000313" key="3">
    <source>
        <dbReference type="Proteomes" id="UP001607302"/>
    </source>
</evidence>